<organism evidence="1">
    <name type="scientific">Myoviridae sp. ct9Uc11</name>
    <dbReference type="NCBI Taxonomy" id="2825042"/>
    <lineage>
        <taxon>Viruses</taxon>
        <taxon>Duplodnaviria</taxon>
        <taxon>Heunggongvirae</taxon>
        <taxon>Uroviricota</taxon>
        <taxon>Caudoviricetes</taxon>
    </lineage>
</organism>
<sequence length="69" mass="7552">MNLDEYRIQLAEVNRAITAILTGAQEYKIGTRSVRRADLATLYAERSRLEGIIASAESGTTVAAVLRRG</sequence>
<accession>A0A8S5U9E9</accession>
<protein>
    <submittedName>
        <fullName evidence="1">Head-to-tail joining protein W (GpW), fast protein folding, downhill</fullName>
    </submittedName>
</protein>
<name>A0A8S5U9E9_9CAUD</name>
<reference evidence="1" key="1">
    <citation type="journal article" date="2021" name="Proc. Natl. Acad. Sci. U.S.A.">
        <title>A Catalog of Tens of Thousands of Viruses from Human Metagenomes Reveals Hidden Associations with Chronic Diseases.</title>
        <authorList>
            <person name="Tisza M.J."/>
            <person name="Buck C.B."/>
        </authorList>
    </citation>
    <scope>NUCLEOTIDE SEQUENCE</scope>
    <source>
        <strain evidence="1">Ct9Uc11</strain>
    </source>
</reference>
<proteinExistence type="predicted"/>
<evidence type="ECO:0000313" key="1">
    <source>
        <dbReference type="EMBL" id="DAF91026.1"/>
    </source>
</evidence>
<dbReference type="EMBL" id="BK016043">
    <property type="protein sequence ID" value="DAF91026.1"/>
    <property type="molecule type" value="Genomic_DNA"/>
</dbReference>